<sequence length="316" mass="36086">MKVLIVCSGNAPDFNFQIHQAFIYEQIETVKRYYHIDYDKFFIKGKGIRGYLKNLPSLKNKIKNYKPDIVHAHFGLSGLLANMQRSIPVILTLHGSDLNINEARKYSVIAKLLSKATIIVSEKMLIYVKKKNNDYIIPCGVDLEKFYPIAKNESRERLGWGKDKVYVLFSSRFDNEVKNFNLAKKSLELLDNLNIEIVELKNRSREEVNLLLNAVDLLLLTSFSEGSPQIIKEAMACNCPVVTTDVGDIKEMIGDTEGCYITSFDPKDVAEKIKLAIHFARTKGRTNGKAKIGKYDNHVIAKQIYEVYQRVLDENL</sequence>
<dbReference type="EMBL" id="CP003557">
    <property type="protein sequence ID" value="AFN75909.1"/>
    <property type="molecule type" value="Genomic_DNA"/>
</dbReference>
<dbReference type="HOGENOM" id="CLU_066829_0_0_10"/>
<evidence type="ECO:0000259" key="2">
    <source>
        <dbReference type="Pfam" id="PF13439"/>
    </source>
</evidence>
<dbReference type="RefSeq" id="WP_014857339.1">
    <property type="nucleotide sequence ID" value="NC_018178.1"/>
</dbReference>
<feature type="domain" description="Glycosyltransferase subfamily 4-like N-terminal" evidence="2">
    <location>
        <begin position="18"/>
        <end position="145"/>
    </location>
</feature>
<dbReference type="Gene3D" id="3.40.50.2000">
    <property type="entry name" value="Glycogen Phosphorylase B"/>
    <property type="match status" value="2"/>
</dbReference>
<dbReference type="SUPFAM" id="SSF53756">
    <property type="entry name" value="UDP-Glycosyltransferase/glycogen phosphorylase"/>
    <property type="match status" value="1"/>
</dbReference>
<dbReference type="GO" id="GO:0016757">
    <property type="term" value="F:glycosyltransferase activity"/>
    <property type="evidence" value="ECO:0007669"/>
    <property type="project" value="TreeGrafter"/>
</dbReference>
<dbReference type="STRING" id="1191523.MROS_2679"/>
<dbReference type="InterPro" id="IPR028098">
    <property type="entry name" value="Glyco_trans_4-like_N"/>
</dbReference>
<dbReference type="Pfam" id="PF13692">
    <property type="entry name" value="Glyco_trans_1_4"/>
    <property type="match status" value="1"/>
</dbReference>
<gene>
    <name evidence="3" type="ordered locus">MROS_2679</name>
</gene>
<name>I6ZV81_MELRP</name>
<dbReference type="PANTHER" id="PTHR45947">
    <property type="entry name" value="SULFOQUINOVOSYL TRANSFERASE SQD2"/>
    <property type="match status" value="1"/>
</dbReference>
<dbReference type="KEGG" id="mro:MROS_2679"/>
<keyword evidence="4" id="KW-1185">Reference proteome</keyword>
<proteinExistence type="predicted"/>
<dbReference type="Pfam" id="PF13439">
    <property type="entry name" value="Glyco_transf_4"/>
    <property type="match status" value="1"/>
</dbReference>
<keyword evidence="3" id="KW-0808">Transferase</keyword>
<dbReference type="Proteomes" id="UP000009011">
    <property type="component" value="Chromosome"/>
</dbReference>
<accession>I6ZV81</accession>
<dbReference type="AlphaFoldDB" id="I6ZV81"/>
<dbReference type="CDD" id="cd03801">
    <property type="entry name" value="GT4_PimA-like"/>
    <property type="match status" value="1"/>
</dbReference>
<feature type="coiled-coil region" evidence="1">
    <location>
        <begin position="183"/>
        <end position="210"/>
    </location>
</feature>
<keyword evidence="1" id="KW-0175">Coiled coil</keyword>
<dbReference type="InterPro" id="IPR050194">
    <property type="entry name" value="Glycosyltransferase_grp1"/>
</dbReference>
<reference evidence="3 4" key="1">
    <citation type="journal article" date="2013" name="PLoS ONE">
        <title>Genomic analysis of Melioribacter roseus, facultatively anaerobic organotrophic bacterium representing a novel deep lineage within Bacteriodetes/Chlorobi group.</title>
        <authorList>
            <person name="Kadnikov V.V."/>
            <person name="Mardanov A.V."/>
            <person name="Podosokorskaya O.A."/>
            <person name="Gavrilov S.N."/>
            <person name="Kublanov I.V."/>
            <person name="Beletsky A.V."/>
            <person name="Bonch-Osmolovskaya E.A."/>
            <person name="Ravin N.V."/>
        </authorList>
    </citation>
    <scope>NUCLEOTIDE SEQUENCE [LARGE SCALE GENOMIC DNA]</scope>
    <source>
        <strain evidence="4">JCM 17771 / P3M-2</strain>
    </source>
</reference>
<evidence type="ECO:0000313" key="4">
    <source>
        <dbReference type="Proteomes" id="UP000009011"/>
    </source>
</evidence>
<dbReference type="OrthoDB" id="7560678at2"/>
<evidence type="ECO:0000256" key="1">
    <source>
        <dbReference type="SAM" id="Coils"/>
    </source>
</evidence>
<dbReference type="PANTHER" id="PTHR45947:SF15">
    <property type="entry name" value="TEICHURONIC ACID BIOSYNTHESIS GLYCOSYLTRANSFERASE TUAC-RELATED"/>
    <property type="match status" value="1"/>
</dbReference>
<dbReference type="eggNOG" id="COG0438">
    <property type="taxonomic scope" value="Bacteria"/>
</dbReference>
<protein>
    <submittedName>
        <fullName evidence="3">Glycosyl transferase group 1</fullName>
    </submittedName>
</protein>
<evidence type="ECO:0000313" key="3">
    <source>
        <dbReference type="EMBL" id="AFN75909.1"/>
    </source>
</evidence>
<organism evidence="3 4">
    <name type="scientific">Melioribacter roseus (strain DSM 23840 / JCM 17771 / VKM B-2668 / P3M-2)</name>
    <dbReference type="NCBI Taxonomy" id="1191523"/>
    <lineage>
        <taxon>Bacteria</taxon>
        <taxon>Pseudomonadati</taxon>
        <taxon>Ignavibacteriota</taxon>
        <taxon>Ignavibacteria</taxon>
        <taxon>Ignavibacteriales</taxon>
        <taxon>Melioribacteraceae</taxon>
        <taxon>Melioribacter</taxon>
    </lineage>
</organism>